<dbReference type="SUPFAM" id="SSF48403">
    <property type="entry name" value="Ankyrin repeat"/>
    <property type="match status" value="1"/>
</dbReference>
<gene>
    <name evidence="4" type="ORF">BDV29DRAFT_199684</name>
</gene>
<name>A0A5N5WLW4_9EURO</name>
<evidence type="ECO:0000256" key="3">
    <source>
        <dbReference type="PROSITE-ProRule" id="PRU00023"/>
    </source>
</evidence>
<evidence type="ECO:0000256" key="1">
    <source>
        <dbReference type="ARBA" id="ARBA00022737"/>
    </source>
</evidence>
<dbReference type="PANTHER" id="PTHR24198:SF165">
    <property type="entry name" value="ANKYRIN REPEAT-CONTAINING PROTEIN-RELATED"/>
    <property type="match status" value="1"/>
</dbReference>
<keyword evidence="2 3" id="KW-0040">ANK repeat</keyword>
<evidence type="ECO:0000313" key="5">
    <source>
        <dbReference type="Proteomes" id="UP000326565"/>
    </source>
</evidence>
<dbReference type="InterPro" id="IPR002110">
    <property type="entry name" value="Ankyrin_rpt"/>
</dbReference>
<protein>
    <submittedName>
        <fullName evidence="4">Ankyrin repeat-containing domain protein</fullName>
    </submittedName>
</protein>
<dbReference type="PANTHER" id="PTHR24198">
    <property type="entry name" value="ANKYRIN REPEAT AND PROTEIN KINASE DOMAIN-CONTAINING PROTEIN"/>
    <property type="match status" value="1"/>
</dbReference>
<reference evidence="4 5" key="1">
    <citation type="submission" date="2019-04" db="EMBL/GenBank/DDBJ databases">
        <title>Friends and foes A comparative genomics study of 23 Aspergillus species from section Flavi.</title>
        <authorList>
            <consortium name="DOE Joint Genome Institute"/>
            <person name="Kjaerbolling I."/>
            <person name="Vesth T."/>
            <person name="Frisvad J.C."/>
            <person name="Nybo J.L."/>
            <person name="Theobald S."/>
            <person name="Kildgaard S."/>
            <person name="Isbrandt T."/>
            <person name="Kuo A."/>
            <person name="Sato A."/>
            <person name="Lyhne E.K."/>
            <person name="Kogle M.E."/>
            <person name="Wiebenga A."/>
            <person name="Kun R.S."/>
            <person name="Lubbers R.J."/>
            <person name="Makela M.R."/>
            <person name="Barry K."/>
            <person name="Chovatia M."/>
            <person name="Clum A."/>
            <person name="Daum C."/>
            <person name="Haridas S."/>
            <person name="He G."/>
            <person name="LaButti K."/>
            <person name="Lipzen A."/>
            <person name="Mondo S."/>
            <person name="Riley R."/>
            <person name="Salamov A."/>
            <person name="Simmons B.A."/>
            <person name="Magnuson J.K."/>
            <person name="Henrissat B."/>
            <person name="Mortensen U.H."/>
            <person name="Larsen T.O."/>
            <person name="Devries R.P."/>
            <person name="Grigoriev I.V."/>
            <person name="Machida M."/>
            <person name="Baker S.E."/>
            <person name="Andersen M.R."/>
        </authorList>
    </citation>
    <scope>NUCLEOTIDE SEQUENCE [LARGE SCALE GENOMIC DNA]</scope>
    <source>
        <strain evidence="4 5">CBS 151.66</strain>
    </source>
</reference>
<feature type="repeat" description="ANK" evidence="3">
    <location>
        <begin position="238"/>
        <end position="270"/>
    </location>
</feature>
<dbReference type="PROSITE" id="PS50088">
    <property type="entry name" value="ANK_REPEAT"/>
    <property type="match status" value="3"/>
</dbReference>
<dbReference type="PRINTS" id="PR01415">
    <property type="entry name" value="ANKYRIN"/>
</dbReference>
<dbReference type="OrthoDB" id="341259at2759"/>
<keyword evidence="1" id="KW-0677">Repeat</keyword>
<sequence length="435" mass="47676">MAMLLDLPNEILYCIAGYLTRELDINSLVRTNRHFYNLINAFLYYSNAMHGQMSALLWASNHGIFKTAQYSLDASVRVSTSKLGTFYNALFAAVRAGHTSIAKILLSQEGIDPNFQYQSEEDESVMTLLARAAQADIDPNLGDDMGRSLIAYAGLSGQDAVVQQLLASPAVDLNLKDRHGRTPLSWTVGHGSEAAVSQFLSRPDVDVNAAIVINWGFIDKVKLLLNIPHINADHQCGSGKTALHLAARIGSEVIVQLLLARGVNPDPRNRHNKLSLYKSAFFGHLLAIKLLYEAGADPDTVTDDEDTALAIASSSGYTDLVAFLLETGRVALARPGKHDKRNSLSWAAERGYREIAGLLIQYGEDINTKDHKRRTPLSYAVEHGNVEIVKMLLLNSSSIDPMEMDAEGETLFSRVSRHNDPDILNLLASFTGTAE</sequence>
<accession>A0A5N5WLW4</accession>
<feature type="repeat" description="ANK" evidence="3">
    <location>
        <begin position="372"/>
        <end position="404"/>
    </location>
</feature>
<dbReference type="InterPro" id="IPR036770">
    <property type="entry name" value="Ankyrin_rpt-contain_sf"/>
</dbReference>
<dbReference type="Proteomes" id="UP000326565">
    <property type="component" value="Unassembled WGS sequence"/>
</dbReference>
<dbReference type="Gene3D" id="1.25.40.20">
    <property type="entry name" value="Ankyrin repeat-containing domain"/>
    <property type="match status" value="3"/>
</dbReference>
<keyword evidence="5" id="KW-1185">Reference proteome</keyword>
<dbReference type="AlphaFoldDB" id="A0A5N5WLW4"/>
<dbReference type="EMBL" id="ML732422">
    <property type="protein sequence ID" value="KAB8068022.1"/>
    <property type="molecule type" value="Genomic_DNA"/>
</dbReference>
<evidence type="ECO:0000313" key="4">
    <source>
        <dbReference type="EMBL" id="KAB8068022.1"/>
    </source>
</evidence>
<evidence type="ECO:0000256" key="2">
    <source>
        <dbReference type="ARBA" id="ARBA00023043"/>
    </source>
</evidence>
<proteinExistence type="predicted"/>
<dbReference type="PROSITE" id="PS50297">
    <property type="entry name" value="ANK_REP_REGION"/>
    <property type="match status" value="3"/>
</dbReference>
<dbReference type="CDD" id="cd09917">
    <property type="entry name" value="F-box_SF"/>
    <property type="match status" value="1"/>
</dbReference>
<dbReference type="Pfam" id="PF00023">
    <property type="entry name" value="Ank"/>
    <property type="match status" value="3"/>
</dbReference>
<organism evidence="4 5">
    <name type="scientific">Aspergillus leporis</name>
    <dbReference type="NCBI Taxonomy" id="41062"/>
    <lineage>
        <taxon>Eukaryota</taxon>
        <taxon>Fungi</taxon>
        <taxon>Dikarya</taxon>
        <taxon>Ascomycota</taxon>
        <taxon>Pezizomycotina</taxon>
        <taxon>Eurotiomycetes</taxon>
        <taxon>Eurotiomycetidae</taxon>
        <taxon>Eurotiales</taxon>
        <taxon>Aspergillaceae</taxon>
        <taxon>Aspergillus</taxon>
        <taxon>Aspergillus subgen. Circumdati</taxon>
    </lineage>
</organism>
<dbReference type="Pfam" id="PF12796">
    <property type="entry name" value="Ank_2"/>
    <property type="match status" value="1"/>
</dbReference>
<dbReference type="SMART" id="SM00248">
    <property type="entry name" value="ANK"/>
    <property type="match status" value="8"/>
</dbReference>
<feature type="repeat" description="ANK" evidence="3">
    <location>
        <begin position="339"/>
        <end position="371"/>
    </location>
</feature>